<accession>G0UNI1</accession>
<protein>
    <submittedName>
        <fullName evidence="2">Uncharacterized protein</fullName>
    </submittedName>
</protein>
<feature type="region of interest" description="Disordered" evidence="1">
    <location>
        <begin position="88"/>
        <end position="126"/>
    </location>
</feature>
<evidence type="ECO:0000313" key="2">
    <source>
        <dbReference type="EMBL" id="CCC90941.1"/>
    </source>
</evidence>
<reference evidence="2" key="1">
    <citation type="journal article" date="2012" name="Proc. Natl. Acad. Sci. U.S.A.">
        <title>Antigenic diversity is generated by distinct evolutionary mechanisms in African trypanosome species.</title>
        <authorList>
            <person name="Jackson A.P."/>
            <person name="Berry A."/>
            <person name="Aslett M."/>
            <person name="Allison H.C."/>
            <person name="Burton P."/>
            <person name="Vavrova-Anderson J."/>
            <person name="Brown R."/>
            <person name="Browne H."/>
            <person name="Corton N."/>
            <person name="Hauser H."/>
            <person name="Gamble J."/>
            <person name="Gilderthorp R."/>
            <person name="Marcello L."/>
            <person name="McQuillan J."/>
            <person name="Otto T.D."/>
            <person name="Quail M.A."/>
            <person name="Sanders M.J."/>
            <person name="van Tonder A."/>
            <person name="Ginger M.L."/>
            <person name="Field M.C."/>
            <person name="Barry J.D."/>
            <person name="Hertz-Fowler C."/>
            <person name="Berriman M."/>
        </authorList>
    </citation>
    <scope>NUCLEOTIDE SEQUENCE</scope>
    <source>
        <strain evidence="2">IL3000</strain>
    </source>
</reference>
<dbReference type="VEuPathDB" id="TriTrypDB:TcIL3000_6_1760"/>
<proteinExistence type="predicted"/>
<feature type="compositionally biased region" description="Basic and acidic residues" evidence="1">
    <location>
        <begin position="89"/>
        <end position="98"/>
    </location>
</feature>
<dbReference type="EMBL" id="HE575319">
    <property type="protein sequence ID" value="CCC90941.1"/>
    <property type="molecule type" value="Genomic_DNA"/>
</dbReference>
<sequence>MRRPGSHDNGSLLKALDEPESFNDWLHGVRYSKGYMTTLKKQANQRAITPIRDDRLRATQIITRKRKCNGGGRNVRAKSPGSIVGMARRSADEEHPMEDSGPSKVSTASWGRRSSDATKRKGSATKCCGTPKMKGEVSHSECMRYTLLQSYSRLNESYVAPFPAMLTPYKRPYWAYIERSVVDDGGFYNRKQRTSPEGDHSDTTQPTRANSCYLIRAVDGSSYLMIRGQNPCGQSLFVPTPLPTVLRGAR</sequence>
<dbReference type="AlphaFoldDB" id="G0UNI1"/>
<gene>
    <name evidence="2" type="ORF">TCIL3000_6_1760</name>
</gene>
<evidence type="ECO:0000256" key="1">
    <source>
        <dbReference type="SAM" id="MobiDB-lite"/>
    </source>
</evidence>
<organism evidence="2">
    <name type="scientific">Trypanosoma congolense (strain IL3000)</name>
    <dbReference type="NCBI Taxonomy" id="1068625"/>
    <lineage>
        <taxon>Eukaryota</taxon>
        <taxon>Discoba</taxon>
        <taxon>Euglenozoa</taxon>
        <taxon>Kinetoplastea</taxon>
        <taxon>Metakinetoplastina</taxon>
        <taxon>Trypanosomatida</taxon>
        <taxon>Trypanosomatidae</taxon>
        <taxon>Trypanosoma</taxon>
        <taxon>Nannomonas</taxon>
    </lineage>
</organism>
<feature type="region of interest" description="Disordered" evidence="1">
    <location>
        <begin position="187"/>
        <end position="207"/>
    </location>
</feature>
<name>G0UNI1_TRYCI</name>